<evidence type="ECO:0000256" key="2">
    <source>
        <dbReference type="ARBA" id="ARBA00023002"/>
    </source>
</evidence>
<keyword evidence="1" id="KW-0521">NADP</keyword>
<keyword evidence="5" id="KW-1185">Reference proteome</keyword>
<dbReference type="RefSeq" id="WP_038505594.1">
    <property type="nucleotide sequence ID" value="NZ_CP007243.1"/>
</dbReference>
<evidence type="ECO:0000313" key="4">
    <source>
        <dbReference type="EMBL" id="AIA30761.1"/>
    </source>
</evidence>
<sequence>MKAVVLDRAGGPDALQYTEIPDPPSPPKGHLLVRLRAAGVNPVDYKLRKAGTFFPDRLPAVLGCDGAGTVEVCGPGVRRFRPGDRVFFMHGGYGREPGTYAQFTIVPEEATALLPENVSFVDAAALPIPVITAWESLDRAGILEAGEAVLIHAGAGGVGHLALQLARNRGLRPITTVRGEEKAAQARKDGALHIIDPDRMDFVQAALDLTEGNGVRLIVDTIGGEMFCRSFDAAALYGHVSTLLEKACGDAAVARAKRRNLSLHYVLILTPSLLENTVEIARQTRILESAARMIASGALSVRIFRTFPLESVREAHALIESGHTSGKIVLTIP</sequence>
<reference evidence="4 5" key="2">
    <citation type="journal article" date="2015" name="Biomed. Res. Int.">
        <title>Effects of Arsenite Resistance on the Growth and Functional Gene Expression of Leptospirillum ferriphilum and Acidithiobacillus thiooxidans in Pure Culture and Coculture.</title>
        <authorList>
            <person name="Jiang H."/>
            <person name="Liang Y."/>
            <person name="Yin H."/>
            <person name="Xiao Y."/>
            <person name="Guo X."/>
            <person name="Xu Y."/>
            <person name="Hu Q."/>
            <person name="Liu H."/>
            <person name="Liu X."/>
        </authorList>
    </citation>
    <scope>NUCLEOTIDE SEQUENCE [LARGE SCALE GENOMIC DNA]</scope>
    <source>
        <strain evidence="4 5">YSK</strain>
    </source>
</reference>
<dbReference type="Gene3D" id="3.90.180.10">
    <property type="entry name" value="Medium-chain alcohol dehydrogenases, catalytic domain"/>
    <property type="match status" value="1"/>
</dbReference>
<dbReference type="PANTHER" id="PTHR48106:SF18">
    <property type="entry name" value="QUINONE OXIDOREDUCTASE PIG3"/>
    <property type="match status" value="1"/>
</dbReference>
<dbReference type="EMBL" id="CP007243">
    <property type="protein sequence ID" value="AIA30761.1"/>
    <property type="molecule type" value="Genomic_DNA"/>
</dbReference>
<evidence type="ECO:0000313" key="5">
    <source>
        <dbReference type="Proteomes" id="UP000027059"/>
    </source>
</evidence>
<proteinExistence type="predicted"/>
<dbReference type="InterPro" id="IPR020843">
    <property type="entry name" value="ER"/>
</dbReference>
<dbReference type="OrthoDB" id="9805883at2"/>
<dbReference type="PANTHER" id="PTHR48106">
    <property type="entry name" value="QUINONE OXIDOREDUCTASE PIG3-RELATED"/>
    <property type="match status" value="1"/>
</dbReference>
<dbReference type="InterPro" id="IPR011032">
    <property type="entry name" value="GroES-like_sf"/>
</dbReference>
<dbReference type="AlphaFoldDB" id="A0A059XZU5"/>
<dbReference type="InterPro" id="IPR002364">
    <property type="entry name" value="Quin_OxRdtase/zeta-crystal_CS"/>
</dbReference>
<dbReference type="Pfam" id="PF08240">
    <property type="entry name" value="ADH_N"/>
    <property type="match status" value="1"/>
</dbReference>
<dbReference type="InterPro" id="IPR013154">
    <property type="entry name" value="ADH-like_N"/>
</dbReference>
<dbReference type="SUPFAM" id="SSF51735">
    <property type="entry name" value="NAD(P)-binding Rossmann-fold domains"/>
    <property type="match status" value="1"/>
</dbReference>
<dbReference type="Pfam" id="PF13602">
    <property type="entry name" value="ADH_zinc_N_2"/>
    <property type="match status" value="1"/>
</dbReference>
<dbReference type="GO" id="GO:0016651">
    <property type="term" value="F:oxidoreductase activity, acting on NAD(P)H"/>
    <property type="evidence" value="ECO:0007669"/>
    <property type="project" value="TreeGrafter"/>
</dbReference>
<dbReference type="HOGENOM" id="CLU_026673_3_3_0"/>
<organism evidence="4 5">
    <name type="scientific">Leptospirillum ferriphilum YSK</name>
    <dbReference type="NCBI Taxonomy" id="1441628"/>
    <lineage>
        <taxon>Bacteria</taxon>
        <taxon>Pseudomonadati</taxon>
        <taxon>Nitrospirota</taxon>
        <taxon>Nitrospiria</taxon>
        <taxon>Nitrospirales</taxon>
        <taxon>Nitrospiraceae</taxon>
        <taxon>Leptospirillum</taxon>
    </lineage>
</organism>
<evidence type="ECO:0000259" key="3">
    <source>
        <dbReference type="SMART" id="SM00829"/>
    </source>
</evidence>
<dbReference type="PROSITE" id="PS01162">
    <property type="entry name" value="QOR_ZETA_CRYSTAL"/>
    <property type="match status" value="1"/>
</dbReference>
<reference evidence="5" key="1">
    <citation type="submission" date="2014-02" db="EMBL/GenBank/DDBJ databases">
        <title>Complete genome sequence and comparative genomic analysis of the nitrogen-fixing bacterium Leptospirillum ferriphilum YSK.</title>
        <authorList>
            <person name="Guo X."/>
            <person name="Yin H."/>
            <person name="Liang Y."/>
            <person name="Hu Q."/>
            <person name="Ma L."/>
            <person name="Xiao Y."/>
            <person name="Zhang X."/>
            <person name="Qiu G."/>
            <person name="Liu X."/>
        </authorList>
    </citation>
    <scope>NUCLEOTIDE SEQUENCE [LARGE SCALE GENOMIC DNA]</scope>
    <source>
        <strain evidence="5">YSK</strain>
    </source>
</reference>
<gene>
    <name evidence="4" type="ORF">Y981_08275</name>
</gene>
<dbReference type="Gene3D" id="3.40.50.720">
    <property type="entry name" value="NAD(P)-binding Rossmann-like Domain"/>
    <property type="match status" value="1"/>
</dbReference>
<evidence type="ECO:0000256" key="1">
    <source>
        <dbReference type="ARBA" id="ARBA00022857"/>
    </source>
</evidence>
<name>A0A059XZU5_9BACT</name>
<dbReference type="GO" id="GO:0008270">
    <property type="term" value="F:zinc ion binding"/>
    <property type="evidence" value="ECO:0007669"/>
    <property type="project" value="InterPro"/>
</dbReference>
<dbReference type="SMART" id="SM00829">
    <property type="entry name" value="PKS_ER"/>
    <property type="match status" value="1"/>
</dbReference>
<dbReference type="SUPFAM" id="SSF50129">
    <property type="entry name" value="GroES-like"/>
    <property type="match status" value="1"/>
</dbReference>
<dbReference type="KEGG" id="lfp:Y981_08275"/>
<accession>A0A059XZU5</accession>
<dbReference type="InterPro" id="IPR036291">
    <property type="entry name" value="NAD(P)-bd_dom_sf"/>
</dbReference>
<dbReference type="GO" id="GO:0070402">
    <property type="term" value="F:NADPH binding"/>
    <property type="evidence" value="ECO:0007669"/>
    <property type="project" value="TreeGrafter"/>
</dbReference>
<keyword evidence="2" id="KW-0560">Oxidoreductase</keyword>
<dbReference type="Proteomes" id="UP000027059">
    <property type="component" value="Chromosome"/>
</dbReference>
<feature type="domain" description="Enoyl reductase (ER)" evidence="3">
    <location>
        <begin position="10"/>
        <end position="330"/>
    </location>
</feature>
<dbReference type="CDD" id="cd08272">
    <property type="entry name" value="MDR6"/>
    <property type="match status" value="1"/>
</dbReference>
<protein>
    <submittedName>
        <fullName evidence="4">Alcohol dehydrogenase</fullName>
    </submittedName>
</protein>